<protein>
    <submittedName>
        <fullName evidence="6">Cyclic nucleotide-binding domain protein</fullName>
    </submittedName>
</protein>
<evidence type="ECO:0000256" key="1">
    <source>
        <dbReference type="ARBA" id="ARBA00023015"/>
    </source>
</evidence>
<dbReference type="Pfam" id="PF13545">
    <property type="entry name" value="HTH_Crp_2"/>
    <property type="match status" value="1"/>
</dbReference>
<dbReference type="Gene3D" id="1.10.10.10">
    <property type="entry name" value="Winged helix-like DNA-binding domain superfamily/Winged helix DNA-binding domain"/>
    <property type="match status" value="1"/>
</dbReference>
<keyword evidence="7" id="KW-1185">Reference proteome</keyword>
<keyword evidence="4" id="KW-0804">Transcription</keyword>
<dbReference type="AlphaFoldDB" id="A0AB72ZBZ4"/>
<feature type="domain" description="Cyclic nucleotide-binding" evidence="5">
    <location>
        <begin position="36"/>
        <end position="115"/>
    </location>
</feature>
<dbReference type="SUPFAM" id="SSF46785">
    <property type="entry name" value="Winged helix' DNA-binding domain"/>
    <property type="match status" value="1"/>
</dbReference>
<dbReference type="InterPro" id="IPR036388">
    <property type="entry name" value="WH-like_DNA-bd_sf"/>
</dbReference>
<accession>A0AB72ZBZ4</accession>
<proteinExistence type="predicted"/>
<dbReference type="Gene3D" id="2.60.120.10">
    <property type="entry name" value="Jelly Rolls"/>
    <property type="match status" value="1"/>
</dbReference>
<dbReference type="InterPro" id="IPR012318">
    <property type="entry name" value="HTH_CRP"/>
</dbReference>
<evidence type="ECO:0000256" key="4">
    <source>
        <dbReference type="ARBA" id="ARBA00023163"/>
    </source>
</evidence>
<dbReference type="SUPFAM" id="SSF51206">
    <property type="entry name" value="cAMP-binding domain-like"/>
    <property type="match status" value="1"/>
</dbReference>
<evidence type="ECO:0000313" key="6">
    <source>
        <dbReference type="EMBL" id="EHN62046.1"/>
    </source>
</evidence>
<keyword evidence="2" id="KW-0238">DNA-binding</keyword>
<name>A0AB72ZBZ4_LISIO</name>
<evidence type="ECO:0000259" key="5">
    <source>
        <dbReference type="PROSITE" id="PS50042"/>
    </source>
</evidence>
<dbReference type="RefSeq" id="WP_003769723.1">
    <property type="nucleotide sequence ID" value="NZ_JH556646.1"/>
</dbReference>
<evidence type="ECO:0000313" key="7">
    <source>
        <dbReference type="Proteomes" id="UP000003597"/>
    </source>
</evidence>
<evidence type="ECO:0000256" key="3">
    <source>
        <dbReference type="ARBA" id="ARBA00023159"/>
    </source>
</evidence>
<dbReference type="InterPro" id="IPR018490">
    <property type="entry name" value="cNMP-bd_dom_sf"/>
</dbReference>
<dbReference type="InterPro" id="IPR036390">
    <property type="entry name" value="WH_DNA-bd_sf"/>
</dbReference>
<dbReference type="GO" id="GO:0003677">
    <property type="term" value="F:DNA binding"/>
    <property type="evidence" value="ECO:0007669"/>
    <property type="project" value="UniProtKB-KW"/>
</dbReference>
<evidence type="ECO:0000256" key="2">
    <source>
        <dbReference type="ARBA" id="ARBA00023125"/>
    </source>
</evidence>
<dbReference type="PROSITE" id="PS50042">
    <property type="entry name" value="CNMP_BINDING_3"/>
    <property type="match status" value="1"/>
</dbReference>
<gene>
    <name evidence="6" type="ORF">HMPREF0557_00600</name>
</gene>
<dbReference type="Proteomes" id="UP000003597">
    <property type="component" value="Unassembled WGS sequence"/>
</dbReference>
<dbReference type="GO" id="GO:0006355">
    <property type="term" value="P:regulation of DNA-templated transcription"/>
    <property type="evidence" value="ECO:0007669"/>
    <property type="project" value="InterPro"/>
</dbReference>
<keyword evidence="1" id="KW-0805">Transcription regulation</keyword>
<dbReference type="InterPro" id="IPR000595">
    <property type="entry name" value="cNMP-bd_dom"/>
</dbReference>
<dbReference type="EMBL" id="AGCN01000014">
    <property type="protein sequence ID" value="EHN62046.1"/>
    <property type="molecule type" value="Genomic_DNA"/>
</dbReference>
<comment type="caution">
    <text evidence="6">The sequence shown here is derived from an EMBL/GenBank/DDBJ whole genome shotgun (WGS) entry which is preliminary data.</text>
</comment>
<keyword evidence="3" id="KW-0010">Activator</keyword>
<sequence>MYLKETLDQFTSINNILKLLKKSPGFNKYCIQERLPKETVITSDKRRKYIYIIEDGFMKLVFEGTNKHNFSYILQKGAFPHLPVYTEDIPKHMMLIALTDVVWWKIEFQFFKEMMELEDPRNYIMLHQLAETRRRLYVIAVQEKLSSRESIYFSLNTMIDYGLRVSEKAVELPKFLTYQILADNSNTSKSYTSKVLSNLREKGILESQKKPWRINDVQKLQELIDAEALLAIL</sequence>
<dbReference type="InterPro" id="IPR014710">
    <property type="entry name" value="RmlC-like_jellyroll"/>
</dbReference>
<reference evidence="6 7" key="1">
    <citation type="submission" date="2011-08" db="EMBL/GenBank/DDBJ databases">
        <authorList>
            <person name="Weinstock G."/>
            <person name="Sodergren E."/>
            <person name="Clifton S."/>
            <person name="Fulton L."/>
            <person name="Fulton B."/>
            <person name="Courtney L."/>
            <person name="Fronick C."/>
            <person name="Harrison M."/>
            <person name="Strong C."/>
            <person name="Farmer C."/>
            <person name="Delahaunty K."/>
            <person name="Markovic C."/>
            <person name="Hall O."/>
            <person name="Minx P."/>
            <person name="Tomlinson C."/>
            <person name="Mitreva M."/>
            <person name="Hou S."/>
            <person name="Chen J."/>
            <person name="Wollam A."/>
            <person name="Pepin K.H."/>
            <person name="Johnson M."/>
            <person name="Bhonagiri V."/>
            <person name="Zhang X."/>
            <person name="Suruliraj S."/>
            <person name="Warren W."/>
            <person name="Chinwalla A."/>
            <person name="Mardis E.R."/>
            <person name="Wilson R.K."/>
        </authorList>
    </citation>
    <scope>NUCLEOTIDE SEQUENCE [LARGE SCALE GENOMIC DNA]</scope>
    <source>
        <strain evidence="6 7">ATCC 33091</strain>
    </source>
</reference>
<dbReference type="CDD" id="cd00038">
    <property type="entry name" value="CAP_ED"/>
    <property type="match status" value="1"/>
</dbReference>
<organism evidence="6 7">
    <name type="scientific">Listeria innocua ATCC 33091</name>
    <dbReference type="NCBI Taxonomy" id="1002366"/>
    <lineage>
        <taxon>Bacteria</taxon>
        <taxon>Bacillati</taxon>
        <taxon>Bacillota</taxon>
        <taxon>Bacilli</taxon>
        <taxon>Bacillales</taxon>
        <taxon>Listeriaceae</taxon>
        <taxon>Listeria</taxon>
    </lineage>
</organism>